<keyword evidence="3" id="KW-1185">Reference proteome</keyword>
<organism evidence="2 3">
    <name type="scientific">Hyphomonas chukchiensis</name>
    <dbReference type="NCBI Taxonomy" id="1280947"/>
    <lineage>
        <taxon>Bacteria</taxon>
        <taxon>Pseudomonadati</taxon>
        <taxon>Pseudomonadota</taxon>
        <taxon>Alphaproteobacteria</taxon>
        <taxon>Hyphomonadales</taxon>
        <taxon>Hyphomonadaceae</taxon>
        <taxon>Hyphomonas</taxon>
    </lineage>
</organism>
<dbReference type="InterPro" id="IPR029069">
    <property type="entry name" value="HotDog_dom_sf"/>
</dbReference>
<dbReference type="Proteomes" id="UP000027190">
    <property type="component" value="Unassembled WGS sequence"/>
</dbReference>
<reference evidence="2 3" key="1">
    <citation type="journal article" date="2014" name="Antonie Van Leeuwenhoek">
        <title>Hyphomonas beringensis sp. nov. and Hyphomonas chukchiensis sp. nov., isolated from surface seawater of the Bering Sea and Chukchi Sea.</title>
        <authorList>
            <person name="Li C."/>
            <person name="Lai Q."/>
            <person name="Li G."/>
            <person name="Dong C."/>
            <person name="Wang J."/>
            <person name="Liao Y."/>
            <person name="Shao Z."/>
        </authorList>
    </citation>
    <scope>NUCLEOTIDE SEQUENCE [LARGE SCALE GENOMIC DNA]</scope>
    <source>
        <strain evidence="2 3">BH-BN04-4</strain>
    </source>
</reference>
<dbReference type="CDD" id="cd03443">
    <property type="entry name" value="PaaI_thioesterase"/>
    <property type="match status" value="1"/>
</dbReference>
<comment type="caution">
    <text evidence="2">The sequence shown here is derived from an EMBL/GenBank/DDBJ whole genome shotgun (WGS) entry which is preliminary data.</text>
</comment>
<dbReference type="STRING" id="1280947.HY30_07550"/>
<evidence type="ECO:0000313" key="3">
    <source>
        <dbReference type="Proteomes" id="UP000027190"/>
    </source>
</evidence>
<feature type="domain" description="Thioesterase" evidence="1">
    <location>
        <begin position="65"/>
        <end position="139"/>
    </location>
</feature>
<accession>A0A062UEG7</accession>
<dbReference type="InterPro" id="IPR006683">
    <property type="entry name" value="Thioestr_dom"/>
</dbReference>
<proteinExistence type="predicted"/>
<gene>
    <name evidence="2" type="ORF">HY30_07550</name>
</gene>
<protein>
    <recommendedName>
        <fullName evidence="1">Thioesterase domain-containing protein</fullName>
    </recommendedName>
</protein>
<dbReference type="Gene3D" id="3.10.129.10">
    <property type="entry name" value="Hotdog Thioesterase"/>
    <property type="match status" value="1"/>
</dbReference>
<dbReference type="SUPFAM" id="SSF54637">
    <property type="entry name" value="Thioesterase/thiol ester dehydrase-isomerase"/>
    <property type="match status" value="1"/>
</dbReference>
<dbReference type="EMBL" id="AWFG01000052">
    <property type="protein sequence ID" value="KCZ56103.1"/>
    <property type="molecule type" value="Genomic_DNA"/>
</dbReference>
<evidence type="ECO:0000259" key="1">
    <source>
        <dbReference type="Pfam" id="PF03061"/>
    </source>
</evidence>
<dbReference type="GO" id="GO:0016790">
    <property type="term" value="F:thiolester hydrolase activity"/>
    <property type="evidence" value="ECO:0007669"/>
    <property type="project" value="UniProtKB-ARBA"/>
</dbReference>
<dbReference type="Pfam" id="PF03061">
    <property type="entry name" value="4HBT"/>
    <property type="match status" value="1"/>
</dbReference>
<dbReference type="eggNOG" id="COG2050">
    <property type="taxonomic scope" value="Bacteria"/>
</dbReference>
<evidence type="ECO:0000313" key="2">
    <source>
        <dbReference type="EMBL" id="KCZ56103.1"/>
    </source>
</evidence>
<dbReference type="AlphaFoldDB" id="A0A062UEG7"/>
<dbReference type="PATRIC" id="fig|1280947.3.peg.2932"/>
<name>A0A062UEG7_9PROT</name>
<sequence length="155" mass="17092">MWSSTRCSAISRNDLRGLMKPPPSGFAPNPSRGKFTLHNGPTYRASAEGDMRTGMWVLDRHCNGMGFMHGGMTCAFSDSALAWAVWTVTGRMSVTLKLTLEFMDIVPEGTWLEAHPEVTAVDGDIVHVTARLLKEDGHIAARADAVFRSLRRRTT</sequence>